<dbReference type="EMBL" id="ACJM01000007">
    <property type="protein sequence ID" value="EEG77423.1"/>
    <property type="molecule type" value="Genomic_DNA"/>
</dbReference>
<accession>C0GGI2</accession>
<dbReference type="SUPFAM" id="SSF52507">
    <property type="entry name" value="Homo-oligomeric flavin-containing Cys decarboxylases, HFCD"/>
    <property type="match status" value="1"/>
</dbReference>
<dbReference type="STRING" id="555088.DealDRAFT_1546"/>
<gene>
    <name evidence="1" type="ORF">DealDRAFT_1546</name>
</gene>
<dbReference type="OrthoDB" id="9792688at2"/>
<dbReference type="eggNOG" id="COG0452">
    <property type="taxonomic scope" value="Bacteria"/>
</dbReference>
<proteinExistence type="predicted"/>
<dbReference type="Gene3D" id="3.40.50.1950">
    <property type="entry name" value="Flavin prenyltransferase-like"/>
    <property type="match status" value="1"/>
</dbReference>
<name>C0GGI2_DETAL</name>
<protein>
    <submittedName>
        <fullName evidence="1">Flavoprotein</fullName>
    </submittedName>
</protein>
<dbReference type="RefSeq" id="WP_008516375.1">
    <property type="nucleotide sequence ID" value="NZ_ACJM01000007.1"/>
</dbReference>
<dbReference type="InterPro" id="IPR036551">
    <property type="entry name" value="Flavin_trans-like"/>
</dbReference>
<reference evidence="1 2" key="1">
    <citation type="submission" date="2009-02" db="EMBL/GenBank/DDBJ databases">
        <title>Sequencing of the draft genome and assembly of Dethiobacter alkaliphilus AHT 1.</title>
        <authorList>
            <consortium name="US DOE Joint Genome Institute (JGI-PGF)"/>
            <person name="Lucas S."/>
            <person name="Copeland A."/>
            <person name="Lapidus A."/>
            <person name="Glavina del Rio T."/>
            <person name="Dalin E."/>
            <person name="Tice H."/>
            <person name="Bruce D."/>
            <person name="Goodwin L."/>
            <person name="Pitluck S."/>
            <person name="Larimer F."/>
            <person name="Land M.L."/>
            <person name="Hauser L."/>
            <person name="Muyzer G."/>
        </authorList>
    </citation>
    <scope>NUCLEOTIDE SEQUENCE [LARGE SCALE GENOMIC DNA]</scope>
    <source>
        <strain evidence="1 2">AHT 1</strain>
    </source>
</reference>
<dbReference type="AlphaFoldDB" id="C0GGI2"/>
<dbReference type="GO" id="GO:0003824">
    <property type="term" value="F:catalytic activity"/>
    <property type="evidence" value="ECO:0007669"/>
    <property type="project" value="InterPro"/>
</dbReference>
<comment type="caution">
    <text evidence="1">The sequence shown here is derived from an EMBL/GenBank/DDBJ whole genome shotgun (WGS) entry which is preliminary data.</text>
</comment>
<evidence type="ECO:0000313" key="1">
    <source>
        <dbReference type="EMBL" id="EEG77423.1"/>
    </source>
</evidence>
<dbReference type="Proteomes" id="UP000006443">
    <property type="component" value="Unassembled WGS sequence"/>
</dbReference>
<sequence length="200" mass="21994">MHLKGKQIGFALPEGHFSMPDILTEVKKLVSAGADVYPLFLATSEQPEIDSQFTEAKKILEQVTGREMLTTTLADEAGETSGEDINFDIMVIAPCPGNFLVRLVNARTTSAPLSKTVRHLQEGNPVVLAVITNGDSESLLQNVEQILSIKSFFLVPFGPVDQGGKQIYLARLDLLAETVTYAVQDRQLEPVYLEPCWLPH</sequence>
<keyword evidence="2" id="KW-1185">Reference proteome</keyword>
<evidence type="ECO:0000313" key="2">
    <source>
        <dbReference type="Proteomes" id="UP000006443"/>
    </source>
</evidence>
<organism evidence="1 2">
    <name type="scientific">Dethiobacter alkaliphilus AHT 1</name>
    <dbReference type="NCBI Taxonomy" id="555088"/>
    <lineage>
        <taxon>Bacteria</taxon>
        <taxon>Bacillati</taxon>
        <taxon>Bacillota</taxon>
        <taxon>Dethiobacteria</taxon>
        <taxon>Dethiobacterales</taxon>
        <taxon>Dethiobacteraceae</taxon>
        <taxon>Dethiobacter</taxon>
    </lineage>
</organism>